<dbReference type="PANTHER" id="PTHR47959">
    <property type="entry name" value="ATP-DEPENDENT RNA HELICASE RHLE-RELATED"/>
    <property type="match status" value="1"/>
</dbReference>
<evidence type="ECO:0000256" key="2">
    <source>
        <dbReference type="ARBA" id="ARBA00022741"/>
    </source>
</evidence>
<dbReference type="Gene3D" id="3.40.50.300">
    <property type="entry name" value="P-loop containing nucleotide triphosphate hydrolases"/>
    <property type="match status" value="1"/>
</dbReference>
<organism evidence="9 10">
    <name type="scientific">Henosepilachna vigintioctopunctata</name>
    <dbReference type="NCBI Taxonomy" id="420089"/>
    <lineage>
        <taxon>Eukaryota</taxon>
        <taxon>Metazoa</taxon>
        <taxon>Ecdysozoa</taxon>
        <taxon>Arthropoda</taxon>
        <taxon>Hexapoda</taxon>
        <taxon>Insecta</taxon>
        <taxon>Pterygota</taxon>
        <taxon>Neoptera</taxon>
        <taxon>Endopterygota</taxon>
        <taxon>Coleoptera</taxon>
        <taxon>Polyphaga</taxon>
        <taxon>Cucujiformia</taxon>
        <taxon>Coccinelloidea</taxon>
        <taxon>Coccinellidae</taxon>
        <taxon>Epilachninae</taxon>
        <taxon>Epilachnini</taxon>
        <taxon>Henosepilachna</taxon>
    </lineage>
</organism>
<dbReference type="GO" id="GO:0003724">
    <property type="term" value="F:RNA helicase activity"/>
    <property type="evidence" value="ECO:0007669"/>
    <property type="project" value="UniProtKB-EC"/>
</dbReference>
<dbReference type="GO" id="GO:0005524">
    <property type="term" value="F:ATP binding"/>
    <property type="evidence" value="ECO:0007669"/>
    <property type="project" value="UniProtKB-KW"/>
</dbReference>
<comment type="catalytic activity">
    <reaction evidence="7">
        <text>ATP + H2O = ADP + phosphate + H(+)</text>
        <dbReference type="Rhea" id="RHEA:13065"/>
        <dbReference type="ChEBI" id="CHEBI:15377"/>
        <dbReference type="ChEBI" id="CHEBI:15378"/>
        <dbReference type="ChEBI" id="CHEBI:30616"/>
        <dbReference type="ChEBI" id="CHEBI:43474"/>
        <dbReference type="ChEBI" id="CHEBI:456216"/>
        <dbReference type="EC" id="3.6.4.13"/>
    </reaction>
</comment>
<dbReference type="PROSITE" id="PS51194">
    <property type="entry name" value="HELICASE_CTER"/>
    <property type="match status" value="1"/>
</dbReference>
<evidence type="ECO:0000256" key="3">
    <source>
        <dbReference type="ARBA" id="ARBA00022801"/>
    </source>
</evidence>
<evidence type="ECO:0000259" key="8">
    <source>
        <dbReference type="PROSITE" id="PS51194"/>
    </source>
</evidence>
<dbReference type="GO" id="GO:0003723">
    <property type="term" value="F:RNA binding"/>
    <property type="evidence" value="ECO:0007669"/>
    <property type="project" value="UniProtKB-KW"/>
</dbReference>
<dbReference type="AlphaFoldDB" id="A0AAW1VFH8"/>
<feature type="domain" description="Helicase C-terminal" evidence="8">
    <location>
        <begin position="47"/>
        <end position="188"/>
    </location>
</feature>
<dbReference type="GO" id="GO:0016787">
    <property type="term" value="F:hydrolase activity"/>
    <property type="evidence" value="ECO:0007669"/>
    <property type="project" value="UniProtKB-KW"/>
</dbReference>
<evidence type="ECO:0000256" key="4">
    <source>
        <dbReference type="ARBA" id="ARBA00022806"/>
    </source>
</evidence>
<keyword evidence="10" id="KW-1185">Reference proteome</keyword>
<dbReference type="InterPro" id="IPR001650">
    <property type="entry name" value="Helicase_C-like"/>
</dbReference>
<evidence type="ECO:0000256" key="7">
    <source>
        <dbReference type="ARBA" id="ARBA00047984"/>
    </source>
</evidence>
<keyword evidence="2" id="KW-0547">Nucleotide-binding</keyword>
<keyword evidence="4" id="KW-0347">Helicase</keyword>
<evidence type="ECO:0000256" key="5">
    <source>
        <dbReference type="ARBA" id="ARBA00022840"/>
    </source>
</evidence>
<dbReference type="InterPro" id="IPR027417">
    <property type="entry name" value="P-loop_NTPase"/>
</dbReference>
<dbReference type="CDD" id="cd18787">
    <property type="entry name" value="SF2_C_DEAD"/>
    <property type="match status" value="1"/>
</dbReference>
<dbReference type="PANTHER" id="PTHR47959:SF15">
    <property type="entry name" value="RNA HELICASE"/>
    <property type="match status" value="1"/>
</dbReference>
<evidence type="ECO:0000256" key="6">
    <source>
        <dbReference type="ARBA" id="ARBA00022884"/>
    </source>
</evidence>
<sequence>MSACSNENRKIAMFSATCTPVVSKWCVRNMKPLIRVTIGHRNAASLSVDQKLEFVGNEQGKLLAFRDMVRKGISPPVLIFVQSKERAQQLFNELIYDGINVDAIHSDRTQLQRDNTVKAFREGKIWVLICTELMARGVDFKGVNLVLNYDFPPSSISYVHRIGRAGRAGRKGSAITFFTTEDVVNLRR</sequence>
<evidence type="ECO:0000313" key="9">
    <source>
        <dbReference type="EMBL" id="KAK9891346.1"/>
    </source>
</evidence>
<dbReference type="EMBL" id="JARQZJ010000128">
    <property type="protein sequence ID" value="KAK9891346.1"/>
    <property type="molecule type" value="Genomic_DNA"/>
</dbReference>
<dbReference type="SUPFAM" id="SSF52540">
    <property type="entry name" value="P-loop containing nucleoside triphosphate hydrolases"/>
    <property type="match status" value="1"/>
</dbReference>
<dbReference type="InterPro" id="IPR050079">
    <property type="entry name" value="DEAD_box_RNA_helicase"/>
</dbReference>
<keyword evidence="3" id="KW-0378">Hydrolase</keyword>
<name>A0AAW1VFH8_9CUCU</name>
<comment type="caution">
    <text evidence="9">The sequence shown here is derived from an EMBL/GenBank/DDBJ whole genome shotgun (WGS) entry which is preliminary data.</text>
</comment>
<evidence type="ECO:0000313" key="10">
    <source>
        <dbReference type="Proteomes" id="UP001431783"/>
    </source>
</evidence>
<proteinExistence type="predicted"/>
<dbReference type="EC" id="3.6.4.13" evidence="1"/>
<keyword evidence="5" id="KW-0067">ATP-binding</keyword>
<accession>A0AAW1VFH8</accession>
<dbReference type="GO" id="GO:0005829">
    <property type="term" value="C:cytosol"/>
    <property type="evidence" value="ECO:0007669"/>
    <property type="project" value="TreeGrafter"/>
</dbReference>
<gene>
    <name evidence="9" type="ORF">WA026_014586</name>
</gene>
<keyword evidence="6" id="KW-0694">RNA-binding</keyword>
<dbReference type="Pfam" id="PF00271">
    <property type="entry name" value="Helicase_C"/>
    <property type="match status" value="1"/>
</dbReference>
<evidence type="ECO:0000256" key="1">
    <source>
        <dbReference type="ARBA" id="ARBA00012552"/>
    </source>
</evidence>
<protein>
    <recommendedName>
        <fullName evidence="1">RNA helicase</fullName>
        <ecNumber evidence="1">3.6.4.13</ecNumber>
    </recommendedName>
</protein>
<dbReference type="Proteomes" id="UP001431783">
    <property type="component" value="Unassembled WGS sequence"/>
</dbReference>
<dbReference type="SMART" id="SM00490">
    <property type="entry name" value="HELICc"/>
    <property type="match status" value="1"/>
</dbReference>
<reference evidence="9 10" key="1">
    <citation type="submission" date="2023-03" db="EMBL/GenBank/DDBJ databases">
        <title>Genome insight into feeding habits of ladybird beetles.</title>
        <authorList>
            <person name="Li H.-S."/>
            <person name="Huang Y.-H."/>
            <person name="Pang H."/>
        </authorList>
    </citation>
    <scope>NUCLEOTIDE SEQUENCE [LARGE SCALE GENOMIC DNA]</scope>
    <source>
        <strain evidence="9">SYSU_2023b</strain>
        <tissue evidence="9">Whole body</tissue>
    </source>
</reference>